<evidence type="ECO:0000313" key="3">
    <source>
        <dbReference type="Proteomes" id="UP000009192"/>
    </source>
</evidence>
<dbReference type="InParanoid" id="A0A0Q9WY26"/>
<evidence type="ECO:0000256" key="1">
    <source>
        <dbReference type="SAM" id="SignalP"/>
    </source>
</evidence>
<dbReference type="Proteomes" id="UP000009192">
    <property type="component" value="Unassembled WGS sequence"/>
</dbReference>
<accession>A0A0Q9WY26</accession>
<dbReference type="KEGG" id="dmo:Dmoj_GI27024"/>
<evidence type="ECO:0000313" key="2">
    <source>
        <dbReference type="EMBL" id="KRF93907.1"/>
    </source>
</evidence>
<sequence>MKTFLTIVAVALAVKLFDFSQATVAHSLISLQRRSNFLDEV</sequence>
<dbReference type="AlphaFoldDB" id="A0A0Q9WY26"/>
<organism evidence="2 3">
    <name type="scientific">Drosophila mojavensis</name>
    <name type="common">Fruit fly</name>
    <dbReference type="NCBI Taxonomy" id="7230"/>
    <lineage>
        <taxon>Eukaryota</taxon>
        <taxon>Metazoa</taxon>
        <taxon>Ecdysozoa</taxon>
        <taxon>Arthropoda</taxon>
        <taxon>Hexapoda</taxon>
        <taxon>Insecta</taxon>
        <taxon>Pterygota</taxon>
        <taxon>Neoptera</taxon>
        <taxon>Endopterygota</taxon>
        <taxon>Diptera</taxon>
        <taxon>Brachycera</taxon>
        <taxon>Muscomorpha</taxon>
        <taxon>Ephydroidea</taxon>
        <taxon>Drosophilidae</taxon>
        <taxon>Drosophila</taxon>
    </lineage>
</organism>
<proteinExistence type="predicted"/>
<feature type="chain" id="PRO_5006387230" evidence="1">
    <location>
        <begin position="23"/>
        <end position="41"/>
    </location>
</feature>
<protein>
    <submittedName>
        <fullName evidence="2">Uncharacterized protein</fullName>
    </submittedName>
</protein>
<dbReference type="EMBL" id="CH933810">
    <property type="protein sequence ID" value="KRF93907.1"/>
    <property type="molecule type" value="Genomic_DNA"/>
</dbReference>
<feature type="signal peptide" evidence="1">
    <location>
        <begin position="1"/>
        <end position="22"/>
    </location>
</feature>
<reference evidence="2 3" key="1">
    <citation type="journal article" date="2007" name="Nature">
        <title>Evolution of genes and genomes on the Drosophila phylogeny.</title>
        <authorList>
            <consortium name="Drosophila 12 Genomes Consortium"/>
            <person name="Clark A.G."/>
            <person name="Eisen M.B."/>
            <person name="Smith D.R."/>
            <person name="Bergman C.M."/>
            <person name="Oliver B."/>
            <person name="Markow T.A."/>
            <person name="Kaufman T.C."/>
            <person name="Kellis M."/>
            <person name="Gelbart W."/>
            <person name="Iyer V.N."/>
            <person name="Pollard D.A."/>
            <person name="Sackton T.B."/>
            <person name="Larracuente A.M."/>
            <person name="Singh N.D."/>
            <person name="Abad J.P."/>
            <person name="Abt D.N."/>
            <person name="Adryan B."/>
            <person name="Aguade M."/>
            <person name="Akashi H."/>
            <person name="Anderson W.W."/>
            <person name="Aquadro C.F."/>
            <person name="Ardell D.H."/>
            <person name="Arguello R."/>
            <person name="Artieri C.G."/>
            <person name="Barbash D.A."/>
            <person name="Barker D."/>
            <person name="Barsanti P."/>
            <person name="Batterham P."/>
            <person name="Batzoglou S."/>
            <person name="Begun D."/>
            <person name="Bhutkar A."/>
            <person name="Blanco E."/>
            <person name="Bosak S.A."/>
            <person name="Bradley R.K."/>
            <person name="Brand A.D."/>
            <person name="Brent M.R."/>
            <person name="Brooks A.N."/>
            <person name="Brown R.H."/>
            <person name="Butlin R.K."/>
            <person name="Caggese C."/>
            <person name="Calvi B.R."/>
            <person name="Bernardo de Carvalho A."/>
            <person name="Caspi A."/>
            <person name="Castrezana S."/>
            <person name="Celniker S.E."/>
            <person name="Chang J.L."/>
            <person name="Chapple C."/>
            <person name="Chatterji S."/>
            <person name="Chinwalla A."/>
            <person name="Civetta A."/>
            <person name="Clifton S.W."/>
            <person name="Comeron J.M."/>
            <person name="Costello J.C."/>
            <person name="Coyne J.A."/>
            <person name="Daub J."/>
            <person name="David R.G."/>
            <person name="Delcher A.L."/>
            <person name="Delehaunty K."/>
            <person name="Do C.B."/>
            <person name="Ebling H."/>
            <person name="Edwards K."/>
            <person name="Eickbush T."/>
            <person name="Evans J.D."/>
            <person name="Filipski A."/>
            <person name="Findeiss S."/>
            <person name="Freyhult E."/>
            <person name="Fulton L."/>
            <person name="Fulton R."/>
            <person name="Garcia A.C."/>
            <person name="Gardiner A."/>
            <person name="Garfield D.A."/>
            <person name="Garvin B.E."/>
            <person name="Gibson G."/>
            <person name="Gilbert D."/>
            <person name="Gnerre S."/>
            <person name="Godfrey J."/>
            <person name="Good R."/>
            <person name="Gotea V."/>
            <person name="Gravely B."/>
            <person name="Greenberg A.J."/>
            <person name="Griffiths-Jones S."/>
            <person name="Gross S."/>
            <person name="Guigo R."/>
            <person name="Gustafson E.A."/>
            <person name="Haerty W."/>
            <person name="Hahn M.W."/>
            <person name="Halligan D.L."/>
            <person name="Halpern A.L."/>
            <person name="Halter G.M."/>
            <person name="Han M.V."/>
            <person name="Heger A."/>
            <person name="Hillier L."/>
            <person name="Hinrichs A.S."/>
            <person name="Holmes I."/>
            <person name="Hoskins R.A."/>
            <person name="Hubisz M.J."/>
            <person name="Hultmark D."/>
            <person name="Huntley M.A."/>
            <person name="Jaffe D.B."/>
            <person name="Jagadeeshan S."/>
            <person name="Jeck W.R."/>
            <person name="Johnson J."/>
            <person name="Jones C.D."/>
            <person name="Jordan W.C."/>
            <person name="Karpen G.H."/>
            <person name="Kataoka E."/>
            <person name="Keightley P.D."/>
            <person name="Kheradpour P."/>
            <person name="Kirkness E.F."/>
            <person name="Koerich L.B."/>
            <person name="Kristiansen K."/>
            <person name="Kudrna D."/>
            <person name="Kulathinal R.J."/>
            <person name="Kumar S."/>
            <person name="Kwok R."/>
            <person name="Lander E."/>
            <person name="Langley C.H."/>
            <person name="Lapoint R."/>
            <person name="Lazzaro B.P."/>
            <person name="Lee S.J."/>
            <person name="Levesque L."/>
            <person name="Li R."/>
            <person name="Lin C.F."/>
            <person name="Lin M.F."/>
            <person name="Lindblad-Toh K."/>
            <person name="Llopart A."/>
            <person name="Long M."/>
            <person name="Low L."/>
            <person name="Lozovsky E."/>
            <person name="Lu J."/>
            <person name="Luo M."/>
            <person name="Machado C.A."/>
            <person name="Makalowski W."/>
            <person name="Marzo M."/>
            <person name="Matsuda M."/>
            <person name="Matzkin L."/>
            <person name="McAllister B."/>
            <person name="McBride C.S."/>
            <person name="McKernan B."/>
            <person name="McKernan K."/>
            <person name="Mendez-Lago M."/>
            <person name="Minx P."/>
            <person name="Mollenhauer M.U."/>
            <person name="Montooth K."/>
            <person name="Mount S.M."/>
            <person name="Mu X."/>
            <person name="Myers E."/>
            <person name="Negre B."/>
            <person name="Newfeld S."/>
            <person name="Nielsen R."/>
            <person name="Noor M.A."/>
            <person name="O'Grady P."/>
            <person name="Pachter L."/>
            <person name="Papaceit M."/>
            <person name="Parisi M.J."/>
            <person name="Parisi M."/>
            <person name="Parts L."/>
            <person name="Pedersen J.S."/>
            <person name="Pesole G."/>
            <person name="Phillippy A.M."/>
            <person name="Ponting C.P."/>
            <person name="Pop M."/>
            <person name="Porcelli D."/>
            <person name="Powell J.R."/>
            <person name="Prohaska S."/>
            <person name="Pruitt K."/>
            <person name="Puig M."/>
            <person name="Quesneville H."/>
            <person name="Ram K.R."/>
            <person name="Rand D."/>
            <person name="Rasmussen M.D."/>
            <person name="Reed L.K."/>
            <person name="Reenan R."/>
            <person name="Reily A."/>
            <person name="Remington K.A."/>
            <person name="Rieger T.T."/>
            <person name="Ritchie M.G."/>
            <person name="Robin C."/>
            <person name="Rogers Y.H."/>
            <person name="Rohde C."/>
            <person name="Rozas J."/>
            <person name="Rubenfield M.J."/>
            <person name="Ruiz A."/>
            <person name="Russo S."/>
            <person name="Salzberg S.L."/>
            <person name="Sanchez-Gracia A."/>
            <person name="Saranga D.J."/>
            <person name="Sato H."/>
            <person name="Schaeffer S.W."/>
            <person name="Schatz M.C."/>
            <person name="Schlenke T."/>
            <person name="Schwartz R."/>
            <person name="Segarra C."/>
            <person name="Singh R.S."/>
            <person name="Sirot L."/>
            <person name="Sirota M."/>
            <person name="Sisneros N.B."/>
            <person name="Smith C.D."/>
            <person name="Smith T.F."/>
            <person name="Spieth J."/>
            <person name="Stage D.E."/>
            <person name="Stark A."/>
            <person name="Stephan W."/>
            <person name="Strausberg R.L."/>
            <person name="Strempel S."/>
            <person name="Sturgill D."/>
            <person name="Sutton G."/>
            <person name="Sutton G.G."/>
            <person name="Tao W."/>
            <person name="Teichmann S."/>
            <person name="Tobari Y.N."/>
            <person name="Tomimura Y."/>
            <person name="Tsolas J.M."/>
            <person name="Valente V.L."/>
            <person name="Venter E."/>
            <person name="Venter J.C."/>
            <person name="Vicario S."/>
            <person name="Vieira F.G."/>
            <person name="Vilella A.J."/>
            <person name="Villasante A."/>
            <person name="Walenz B."/>
            <person name="Wang J."/>
            <person name="Wasserman M."/>
            <person name="Watts T."/>
            <person name="Wilson D."/>
            <person name="Wilson R.K."/>
            <person name="Wing R.A."/>
            <person name="Wolfner M.F."/>
            <person name="Wong A."/>
            <person name="Wong G.K."/>
            <person name="Wu C.I."/>
            <person name="Wu G."/>
            <person name="Yamamoto D."/>
            <person name="Yang H.P."/>
            <person name="Yang S.P."/>
            <person name="Yorke J.A."/>
            <person name="Yoshida K."/>
            <person name="Zdobnov E."/>
            <person name="Zhang P."/>
            <person name="Zhang Y."/>
            <person name="Zimin A.V."/>
            <person name="Baldwin J."/>
            <person name="Abdouelleil A."/>
            <person name="Abdulkadir J."/>
            <person name="Abebe A."/>
            <person name="Abera B."/>
            <person name="Abreu J."/>
            <person name="Acer S.C."/>
            <person name="Aftuck L."/>
            <person name="Alexander A."/>
            <person name="An P."/>
            <person name="Anderson E."/>
            <person name="Anderson S."/>
            <person name="Arachi H."/>
            <person name="Azer M."/>
            <person name="Bachantsang P."/>
            <person name="Barry A."/>
            <person name="Bayul T."/>
            <person name="Berlin A."/>
            <person name="Bessette D."/>
            <person name="Bloom T."/>
            <person name="Blye J."/>
            <person name="Boguslavskiy L."/>
            <person name="Bonnet C."/>
            <person name="Boukhgalter B."/>
            <person name="Bourzgui I."/>
            <person name="Brown A."/>
            <person name="Cahill P."/>
            <person name="Channer S."/>
            <person name="Cheshatsang Y."/>
            <person name="Chuda L."/>
            <person name="Citroen M."/>
            <person name="Collymore A."/>
            <person name="Cooke P."/>
            <person name="Costello M."/>
            <person name="D'Aco K."/>
            <person name="Daza R."/>
            <person name="De Haan G."/>
            <person name="DeGray S."/>
            <person name="DeMaso C."/>
            <person name="Dhargay N."/>
            <person name="Dooley K."/>
            <person name="Dooley E."/>
            <person name="Doricent M."/>
            <person name="Dorje P."/>
            <person name="Dorjee K."/>
            <person name="Dupes A."/>
            <person name="Elong R."/>
            <person name="Falk J."/>
            <person name="Farina A."/>
            <person name="Faro S."/>
            <person name="Ferguson D."/>
            <person name="Fisher S."/>
            <person name="Foley C.D."/>
            <person name="Franke A."/>
            <person name="Friedrich D."/>
            <person name="Gadbois L."/>
            <person name="Gearin G."/>
            <person name="Gearin C.R."/>
            <person name="Giannoukos G."/>
            <person name="Goode T."/>
            <person name="Graham J."/>
            <person name="Grandbois E."/>
            <person name="Grewal S."/>
            <person name="Gyaltsen K."/>
            <person name="Hafez N."/>
            <person name="Hagos B."/>
            <person name="Hall J."/>
            <person name="Henson C."/>
            <person name="Hollinger A."/>
            <person name="Honan T."/>
            <person name="Huard M.D."/>
            <person name="Hughes L."/>
            <person name="Hurhula B."/>
            <person name="Husby M.E."/>
            <person name="Kamat A."/>
            <person name="Kanga B."/>
            <person name="Kashin S."/>
            <person name="Khazanovich D."/>
            <person name="Kisner P."/>
            <person name="Lance K."/>
            <person name="Lara M."/>
            <person name="Lee W."/>
            <person name="Lennon N."/>
            <person name="Letendre F."/>
            <person name="LeVine R."/>
            <person name="Lipovsky A."/>
            <person name="Liu X."/>
            <person name="Liu J."/>
            <person name="Liu S."/>
            <person name="Lokyitsang T."/>
            <person name="Lokyitsang Y."/>
            <person name="Lubonja R."/>
            <person name="Lui A."/>
            <person name="MacDonald P."/>
            <person name="Magnisalis V."/>
            <person name="Maru K."/>
            <person name="Matthews C."/>
            <person name="McCusker W."/>
            <person name="McDonough S."/>
            <person name="Mehta T."/>
            <person name="Meldrim J."/>
            <person name="Meneus L."/>
            <person name="Mihai O."/>
            <person name="Mihalev A."/>
            <person name="Mihova T."/>
            <person name="Mittelman R."/>
            <person name="Mlenga V."/>
            <person name="Montmayeur A."/>
            <person name="Mulrain L."/>
            <person name="Navidi A."/>
            <person name="Naylor J."/>
            <person name="Negash T."/>
            <person name="Nguyen T."/>
            <person name="Nguyen N."/>
            <person name="Nicol R."/>
            <person name="Norbu C."/>
            <person name="Norbu N."/>
            <person name="Novod N."/>
            <person name="O'Neill B."/>
            <person name="Osman S."/>
            <person name="Markiewicz E."/>
            <person name="Oyono O.L."/>
            <person name="Patti C."/>
            <person name="Phunkhang P."/>
            <person name="Pierre F."/>
            <person name="Priest M."/>
            <person name="Raghuraman S."/>
            <person name="Rege F."/>
            <person name="Reyes R."/>
            <person name="Rise C."/>
            <person name="Rogov P."/>
            <person name="Ross K."/>
            <person name="Ryan E."/>
            <person name="Settipalli S."/>
            <person name="Shea T."/>
            <person name="Sherpa N."/>
            <person name="Shi L."/>
            <person name="Shih D."/>
            <person name="Sparrow T."/>
            <person name="Spaulding J."/>
            <person name="Stalker J."/>
            <person name="Stange-Thomann N."/>
            <person name="Stavropoulos S."/>
            <person name="Stone C."/>
            <person name="Strader C."/>
            <person name="Tesfaye S."/>
            <person name="Thomson T."/>
            <person name="Thoulutsang Y."/>
            <person name="Thoulutsang D."/>
            <person name="Topham K."/>
            <person name="Topping I."/>
            <person name="Tsamla T."/>
            <person name="Vassiliev H."/>
            <person name="Vo A."/>
            <person name="Wangchuk T."/>
            <person name="Wangdi T."/>
            <person name="Weiand M."/>
            <person name="Wilkinson J."/>
            <person name="Wilson A."/>
            <person name="Yadav S."/>
            <person name="Young G."/>
            <person name="Yu Q."/>
            <person name="Zembek L."/>
            <person name="Zhong D."/>
            <person name="Zimmer A."/>
            <person name="Zwirko Z."/>
            <person name="Jaffe D.B."/>
            <person name="Alvarez P."/>
            <person name="Brockman W."/>
            <person name="Butler J."/>
            <person name="Chin C."/>
            <person name="Gnerre S."/>
            <person name="Grabherr M."/>
            <person name="Kleber M."/>
            <person name="Mauceli E."/>
            <person name="MacCallum I."/>
        </authorList>
    </citation>
    <scope>NUCLEOTIDE SEQUENCE [LARGE SCALE GENOMIC DNA]</scope>
    <source>
        <strain evidence="3">Tucson 15081-1352.22</strain>
    </source>
</reference>
<name>A0A0Q9WY26_DROMO</name>
<keyword evidence="1" id="KW-0732">Signal</keyword>
<keyword evidence="3" id="KW-1185">Reference proteome</keyword>
<gene>
    <name evidence="2" type="primary">Dmoj\GI27024</name>
    <name evidence="2" type="ORF">Dmoj_GI27024</name>
</gene>